<dbReference type="RefSeq" id="WP_007865821.1">
    <property type="nucleotide sequence ID" value="NZ_KQ235878.1"/>
</dbReference>
<dbReference type="GeneID" id="93165325"/>
<evidence type="ECO:0000313" key="7">
    <source>
        <dbReference type="EMBL" id="KMW19186.1"/>
    </source>
</evidence>
<feature type="compositionally biased region" description="Low complexity" evidence="4">
    <location>
        <begin position="93"/>
        <end position="111"/>
    </location>
</feature>
<dbReference type="InterPro" id="IPR001478">
    <property type="entry name" value="PDZ"/>
</dbReference>
<sequence length="447" mass="48926">MADKHADQHRNTNQQDHEPDKSHRFINEKIVRQPLSRRQVARKILLTVFCAVLFGVLSAICFVVSRPVAERLLGQETPEESSQITIPKDDPETTQATTAEESSEAEPAQTEPVDEMVRSEMEKYRYSIDDLNKLYSNLRAIAVNADDSLVVVHSIQHEKDWFDNPIETSGQFSGIIIARTRAEILILAPGQAVKAADSIEVAFPDNTMMPGTVKQSDTIAGLAVISVDAAQMDSEQFKKVEAIELGNSYSVKQGDLVVAVGAPAGIVHSSDYGNISYVVRNVQTVDGTSRFFYTDANGDADAGTFLVNTSGELIGWVTDQYDDEDSGRMTTVVAVSDYKGILSMLINGISAPYFGIKGQEVNQAMEDSGMPYGIYVTASITDGPAYNAGIQAGDIITWMNGEQVGNMKDFQNQVEKLHVGDKIKVAVLRNGKDEYKEIEFPVTIGAR</sequence>
<name>A0A0J9C463_9FIRM</name>
<feature type="transmembrane region" description="Helical" evidence="5">
    <location>
        <begin position="44"/>
        <end position="65"/>
    </location>
</feature>
<gene>
    <name evidence="7" type="ORF">HMPREF9470_02671</name>
</gene>
<comment type="caution">
    <text evidence="7">The sequence shown here is derived from an EMBL/GenBank/DDBJ whole genome shotgun (WGS) entry which is preliminary data.</text>
</comment>
<evidence type="ECO:0000256" key="1">
    <source>
        <dbReference type="ARBA" id="ARBA00010541"/>
    </source>
</evidence>
<keyword evidence="2" id="KW-0645">Protease</keyword>
<evidence type="ECO:0000313" key="8">
    <source>
        <dbReference type="Proteomes" id="UP000037392"/>
    </source>
</evidence>
<feature type="region of interest" description="Disordered" evidence="4">
    <location>
        <begin position="1"/>
        <end position="27"/>
    </location>
</feature>
<dbReference type="SMART" id="SM00228">
    <property type="entry name" value="PDZ"/>
    <property type="match status" value="1"/>
</dbReference>
<dbReference type="PANTHER" id="PTHR22939:SF129">
    <property type="entry name" value="SERINE PROTEASE HTRA2, MITOCHONDRIAL"/>
    <property type="match status" value="1"/>
</dbReference>
<dbReference type="Gene3D" id="2.40.10.10">
    <property type="entry name" value="Trypsin-like serine proteases"/>
    <property type="match status" value="2"/>
</dbReference>
<dbReference type="GO" id="GO:0004252">
    <property type="term" value="F:serine-type endopeptidase activity"/>
    <property type="evidence" value="ECO:0007669"/>
    <property type="project" value="InterPro"/>
</dbReference>
<dbReference type="GO" id="GO:0006508">
    <property type="term" value="P:proteolysis"/>
    <property type="evidence" value="ECO:0007669"/>
    <property type="project" value="UniProtKB-KW"/>
</dbReference>
<dbReference type="Proteomes" id="UP000037392">
    <property type="component" value="Unassembled WGS sequence"/>
</dbReference>
<dbReference type="InterPro" id="IPR036034">
    <property type="entry name" value="PDZ_sf"/>
</dbReference>
<reference evidence="7 8" key="1">
    <citation type="submission" date="2011-04" db="EMBL/GenBank/DDBJ databases">
        <title>The Genome Sequence of Clostridium citroniae WAL-19142.</title>
        <authorList>
            <consortium name="The Broad Institute Genome Sequencing Platform"/>
            <person name="Earl A."/>
            <person name="Ward D."/>
            <person name="Feldgarden M."/>
            <person name="Gevers D."/>
            <person name="Warren Y.A."/>
            <person name="Tyrrell K.L."/>
            <person name="Citron D.M."/>
            <person name="Goldstein E.J."/>
            <person name="Daigneault M."/>
            <person name="Allen-Vercoe E."/>
            <person name="Young S.K."/>
            <person name="Zeng Q."/>
            <person name="Gargeya S."/>
            <person name="Fitzgerald M."/>
            <person name="Haas B."/>
            <person name="Abouelleil A."/>
            <person name="Alvarado L."/>
            <person name="Arachchi H.M."/>
            <person name="Berlin A."/>
            <person name="Brown A."/>
            <person name="Chapman S.B."/>
            <person name="Chen Z."/>
            <person name="Dunbar C."/>
            <person name="Freedman E."/>
            <person name="Gearin G."/>
            <person name="Gellesch M."/>
            <person name="Goldberg J."/>
            <person name="Griggs A."/>
            <person name="Gujja S."/>
            <person name="Heilman E.R."/>
            <person name="Heiman D."/>
            <person name="Howarth C."/>
            <person name="Larson L."/>
            <person name="Lui A."/>
            <person name="MacDonald P.J."/>
            <person name="Mehta T."/>
            <person name="Montmayeur A."/>
            <person name="Murphy C."/>
            <person name="Neiman D."/>
            <person name="Pearson M."/>
            <person name="Priest M."/>
            <person name="Roberts A."/>
            <person name="Saif S."/>
            <person name="Shea T."/>
            <person name="Shenoy N."/>
            <person name="Sisk P."/>
            <person name="Stolte C."/>
            <person name="Sykes S."/>
            <person name="White J."/>
            <person name="Yandava C."/>
            <person name="Wortman J."/>
            <person name="Nusbaum C."/>
            <person name="Birren B."/>
        </authorList>
    </citation>
    <scope>NUCLEOTIDE SEQUENCE [LARGE SCALE GENOMIC DNA]</scope>
    <source>
        <strain evidence="7 8">WAL-19142</strain>
    </source>
</reference>
<dbReference type="Pfam" id="PF13365">
    <property type="entry name" value="Trypsin_2"/>
    <property type="match status" value="1"/>
</dbReference>
<dbReference type="InterPro" id="IPR001940">
    <property type="entry name" value="Peptidase_S1C"/>
</dbReference>
<organism evidence="7 8">
    <name type="scientific">[Clostridium] citroniae WAL-19142</name>
    <dbReference type="NCBI Taxonomy" id="742734"/>
    <lineage>
        <taxon>Bacteria</taxon>
        <taxon>Bacillati</taxon>
        <taxon>Bacillota</taxon>
        <taxon>Clostridia</taxon>
        <taxon>Lachnospirales</taxon>
        <taxon>Lachnospiraceae</taxon>
        <taxon>Enterocloster</taxon>
    </lineage>
</organism>
<dbReference type="Pfam" id="PF13180">
    <property type="entry name" value="PDZ_2"/>
    <property type="match status" value="1"/>
</dbReference>
<dbReference type="Gene3D" id="2.30.42.10">
    <property type="match status" value="1"/>
</dbReference>
<dbReference type="AlphaFoldDB" id="A0A0J9C463"/>
<feature type="region of interest" description="Disordered" evidence="4">
    <location>
        <begin position="75"/>
        <end position="113"/>
    </location>
</feature>
<feature type="domain" description="PDZ" evidence="6">
    <location>
        <begin position="358"/>
        <end position="431"/>
    </location>
</feature>
<dbReference type="PANTHER" id="PTHR22939">
    <property type="entry name" value="SERINE PROTEASE FAMILY S1C HTRA-RELATED"/>
    <property type="match status" value="1"/>
</dbReference>
<comment type="similarity">
    <text evidence="1">Belongs to the peptidase S1C family.</text>
</comment>
<evidence type="ECO:0000256" key="2">
    <source>
        <dbReference type="ARBA" id="ARBA00022670"/>
    </source>
</evidence>
<proteinExistence type="inferred from homology"/>
<evidence type="ECO:0000256" key="3">
    <source>
        <dbReference type="ARBA" id="ARBA00022801"/>
    </source>
</evidence>
<keyword evidence="5" id="KW-0472">Membrane</keyword>
<evidence type="ECO:0000259" key="6">
    <source>
        <dbReference type="PROSITE" id="PS50106"/>
    </source>
</evidence>
<dbReference type="InterPro" id="IPR009003">
    <property type="entry name" value="Peptidase_S1_PA"/>
</dbReference>
<accession>A0A0J9C463</accession>
<keyword evidence="5" id="KW-0812">Transmembrane</keyword>
<evidence type="ECO:0000256" key="5">
    <source>
        <dbReference type="SAM" id="Phobius"/>
    </source>
</evidence>
<protein>
    <recommendedName>
        <fullName evidence="6">PDZ domain-containing protein</fullName>
    </recommendedName>
</protein>
<dbReference type="SUPFAM" id="SSF50156">
    <property type="entry name" value="PDZ domain-like"/>
    <property type="match status" value="1"/>
</dbReference>
<dbReference type="OrthoDB" id="1765023at2"/>
<dbReference type="InterPro" id="IPR043504">
    <property type="entry name" value="Peptidase_S1_PA_chymotrypsin"/>
</dbReference>
<keyword evidence="5" id="KW-1133">Transmembrane helix</keyword>
<dbReference type="PROSITE" id="PS50106">
    <property type="entry name" value="PDZ"/>
    <property type="match status" value="1"/>
</dbReference>
<evidence type="ECO:0000256" key="4">
    <source>
        <dbReference type="SAM" id="MobiDB-lite"/>
    </source>
</evidence>
<keyword evidence="3" id="KW-0378">Hydrolase</keyword>
<dbReference type="SUPFAM" id="SSF50494">
    <property type="entry name" value="Trypsin-like serine proteases"/>
    <property type="match status" value="1"/>
</dbReference>
<dbReference type="PRINTS" id="PR00834">
    <property type="entry name" value="PROTEASES2C"/>
</dbReference>
<dbReference type="PATRIC" id="fig|742734.4.peg.2866"/>
<dbReference type="EMBL" id="ADLK01000021">
    <property type="protein sequence ID" value="KMW19186.1"/>
    <property type="molecule type" value="Genomic_DNA"/>
</dbReference>